<keyword evidence="4 7" id="KW-0812">Transmembrane</keyword>
<feature type="compositionally biased region" description="Basic and acidic residues" evidence="8">
    <location>
        <begin position="1"/>
        <end position="13"/>
    </location>
</feature>
<dbReference type="HAMAP" id="MF_00672">
    <property type="entry name" value="UPF0761"/>
    <property type="match status" value="1"/>
</dbReference>
<evidence type="ECO:0000313" key="10">
    <source>
        <dbReference type="Proteomes" id="UP000260351"/>
    </source>
</evidence>
<dbReference type="Proteomes" id="UP000260351">
    <property type="component" value="Unassembled WGS sequence"/>
</dbReference>
<dbReference type="Pfam" id="PF03631">
    <property type="entry name" value="Virul_fac_BrkB"/>
    <property type="match status" value="1"/>
</dbReference>
<evidence type="ECO:0000256" key="3">
    <source>
        <dbReference type="ARBA" id="ARBA00022519"/>
    </source>
</evidence>
<evidence type="ECO:0000256" key="4">
    <source>
        <dbReference type="ARBA" id="ARBA00022692"/>
    </source>
</evidence>
<reference evidence="9 10" key="1">
    <citation type="submission" date="2018-08" db="EMBL/GenBank/DDBJ databases">
        <title>Wenzhouxiangella salilacus sp. nov., a novel bacterium isolated from a saline lake in Xinjiang Province, China.</title>
        <authorList>
            <person name="Han S."/>
        </authorList>
    </citation>
    <scope>NUCLEOTIDE SEQUENCE [LARGE SCALE GENOMIC DNA]</scope>
    <source>
        <strain evidence="9 10">XDB06</strain>
    </source>
</reference>
<comment type="similarity">
    <text evidence="7">Belongs to the UPF0761 family.</text>
</comment>
<comment type="caution">
    <text evidence="9">The sequence shown here is derived from an EMBL/GenBank/DDBJ whole genome shotgun (WGS) entry which is preliminary data.</text>
</comment>
<keyword evidence="5 7" id="KW-1133">Transmembrane helix</keyword>
<accession>A0A3E1K867</accession>
<evidence type="ECO:0000256" key="7">
    <source>
        <dbReference type="HAMAP-Rule" id="MF_00672"/>
    </source>
</evidence>
<evidence type="ECO:0000256" key="6">
    <source>
        <dbReference type="ARBA" id="ARBA00023136"/>
    </source>
</evidence>
<dbReference type="InterPro" id="IPR017039">
    <property type="entry name" value="Virul_fac_BrkB"/>
</dbReference>
<evidence type="ECO:0000256" key="2">
    <source>
        <dbReference type="ARBA" id="ARBA00022475"/>
    </source>
</evidence>
<feature type="transmembrane region" description="Helical" evidence="7">
    <location>
        <begin position="239"/>
        <end position="260"/>
    </location>
</feature>
<evidence type="ECO:0000313" key="9">
    <source>
        <dbReference type="EMBL" id="RFF30260.1"/>
    </source>
</evidence>
<evidence type="ECO:0000256" key="1">
    <source>
        <dbReference type="ARBA" id="ARBA00004651"/>
    </source>
</evidence>
<evidence type="ECO:0000256" key="8">
    <source>
        <dbReference type="SAM" id="MobiDB-lite"/>
    </source>
</evidence>
<keyword evidence="3" id="KW-0997">Cell inner membrane</keyword>
<organism evidence="9 10">
    <name type="scientific">Wenzhouxiangella sediminis</name>
    <dbReference type="NCBI Taxonomy" id="1792836"/>
    <lineage>
        <taxon>Bacteria</taxon>
        <taxon>Pseudomonadati</taxon>
        <taxon>Pseudomonadota</taxon>
        <taxon>Gammaproteobacteria</taxon>
        <taxon>Chromatiales</taxon>
        <taxon>Wenzhouxiangellaceae</taxon>
        <taxon>Wenzhouxiangella</taxon>
    </lineage>
</organism>
<dbReference type="GO" id="GO:0005886">
    <property type="term" value="C:plasma membrane"/>
    <property type="evidence" value="ECO:0007669"/>
    <property type="project" value="UniProtKB-SubCell"/>
</dbReference>
<dbReference type="PANTHER" id="PTHR30213:SF0">
    <property type="entry name" value="UPF0761 MEMBRANE PROTEIN YIHY"/>
    <property type="match status" value="1"/>
</dbReference>
<evidence type="ECO:0000256" key="5">
    <source>
        <dbReference type="ARBA" id="ARBA00022989"/>
    </source>
</evidence>
<dbReference type="AlphaFoldDB" id="A0A3E1K867"/>
<dbReference type="InterPro" id="IPR023679">
    <property type="entry name" value="UPF0761_bac"/>
</dbReference>
<dbReference type="NCBIfam" id="TIGR00765">
    <property type="entry name" value="yihY_not_rbn"/>
    <property type="match status" value="1"/>
</dbReference>
<feature type="transmembrane region" description="Helical" evidence="7">
    <location>
        <begin position="65"/>
        <end position="88"/>
    </location>
</feature>
<comment type="subcellular location">
    <subcellularLocation>
        <location evidence="1 7">Cell membrane</location>
        <topology evidence="1 7">Multi-pass membrane protein</topology>
    </subcellularLocation>
</comment>
<feature type="region of interest" description="Disordered" evidence="8">
    <location>
        <begin position="1"/>
        <end position="23"/>
    </location>
</feature>
<sequence>MDMKSSGSRDEGKGSVPAQPGVSTQPAPTWLDAFGDPGWLRAFGAHLWRHFREDRSFEAAASLSYTSLLAIVPLMAVMLGVISAFPVFDQWATDLESYIFSNFVPAAGDAVQEHLNQFVERTAGLTGAGTLFLIITALLLMSTIERSLNRIWRVAKPRGITGRLLTYWSVLTLGPLLMGGSLALTSYLAALPLLAPQAVGGALQEFLLGFTPFLVALISFALVFLVVPNRRVRFRHALAGAFISAVLFELAKFGFVLYVTHFPTYEKLYGALAAVPIFLVWIYVSWVVVLLGASVAAALTTFNYRKSDWRWSSRHELVLAMRLLGHFWHAQRQGRALSQPELLSREPAASDSQIGRILGWFHRAGFIHADDNGDWLLSTDLEDVTLGELYRAGPFILPIGELRTVPMESHWDRALVESLAAVDEAGRPALNRTIKSLLKFQRGEYS</sequence>
<proteinExistence type="inferred from homology"/>
<dbReference type="OrthoDB" id="9808671at2"/>
<feature type="transmembrane region" description="Helical" evidence="7">
    <location>
        <begin position="280"/>
        <end position="304"/>
    </location>
</feature>
<gene>
    <name evidence="9" type="ORF">DZC52_09285</name>
</gene>
<feature type="transmembrane region" description="Helical" evidence="7">
    <location>
        <begin position="165"/>
        <end position="194"/>
    </location>
</feature>
<feature type="transmembrane region" description="Helical" evidence="7">
    <location>
        <begin position="206"/>
        <end position="227"/>
    </location>
</feature>
<keyword evidence="2 7" id="KW-1003">Cell membrane</keyword>
<feature type="transmembrane region" description="Helical" evidence="7">
    <location>
        <begin position="123"/>
        <end position="144"/>
    </location>
</feature>
<keyword evidence="6 7" id="KW-0472">Membrane</keyword>
<dbReference type="NCBIfam" id="NF002457">
    <property type="entry name" value="PRK01637.1"/>
    <property type="match status" value="1"/>
</dbReference>
<name>A0A3E1K867_9GAMM</name>
<dbReference type="PANTHER" id="PTHR30213">
    <property type="entry name" value="INNER MEMBRANE PROTEIN YHJD"/>
    <property type="match status" value="1"/>
</dbReference>
<dbReference type="EMBL" id="QUZK01000037">
    <property type="protein sequence ID" value="RFF30260.1"/>
    <property type="molecule type" value="Genomic_DNA"/>
</dbReference>
<keyword evidence="10" id="KW-1185">Reference proteome</keyword>
<protein>
    <recommendedName>
        <fullName evidence="7">UPF0761 membrane protein DZC52_09285</fullName>
    </recommendedName>
</protein>